<accession>A0A7V2ZJP2</accession>
<protein>
    <submittedName>
        <fullName evidence="1">Carboxypeptidase regulatory-like domain-containing protein</fullName>
    </submittedName>
</protein>
<sequence>MKRILSILFVVLSIGMTELFSQTISGVLTLNPYPSPYASDWENNPAALGSLSIYNNSGRSIDIRIRAIITMHGRGEIFRSITILLNIPSTPVTILSNTKLISLSDASFTDKDYEKKMRQTGRLLEGYYTACLILENSVGTVLVSNICSNFTIVYPASPQLIFPINNDSLENGINYPTFQWTPVIVPPAYQINYTLKIVEVLPGQIPSQAINSNIPIYENNQLQINSFTYPIDALPLQSGKKYVWQVQVLDQYGFPPTENRGKSEIFTFVKKKGSPYQFVQNPLTLIAPENDGLVKTNMPEFSWDFSPPSGVITKYNIRVVKILPNQTLEVAINNYPILNQTLLAKSYQPSQQLSLNATDNYAWQVIAFNLQTNDTLIKSEIRKFKLFNLLLLLPSNNSIVNNKRPTFQWAYYGANKKFYDLKIIKLPLFYYSPDGSISEDLFNDPQNVIYQQYNIDGAALSNVNSPELEIPVFKPDADLQMQEGKSYYWQVSVKEQPFGSITGKSEIRKITLNPYQPGFATNCNVTGKLHYEFAKPGEYLMWPLQNINIKFVVKYILKYTSYTGTTSYSGNTSPQGEIEIPKSSLNPNYHSDYDKTVAIGKTDNDGNFFFSFWNSKPMGVISENFTFSGGGGEFKYTYTGKLYRVIRLIVQSSYYTSPDENIIVQPGENKNYSNLVAYVRSYSLSVAVKSPGTYWNNQFLTANAPIPNMMVYILRKNKPNEVPDNEGLPTPQDSTESPFNNSIQSGYKVIARQVTDVNGKANFERLVKSVYSQNDQYFIYVIADSNKTSLLYQSFIPISYKFKNQGDYAVYNNQYKYPTSSTEIVVFPLNPIVKGKIKRQDGGQPIQDAQVKLLDWAVFWWQKESTQSPNPQPTNTNGIFRFENLKNVFDNGGNTTGPVRGLKITKYGFRDTTVAVKSGVVLKPGESWSTEILLQPESKIIGKIVNEDGAGISAIVTVVGGKSVESIPPFIFTMPGLKRAPASFSLQAPIGDVKVIFDPIPFDNSYLKDTIDISITGNFYDMGTIVIKRAMHRIKVFTGIESSSMFPIKLHGAKVKLETFNGNVLIGEKTSDQNGYAEFLFSNSTKYYKLTVSAPPNKDYQTQQKIIYNTETKDWKYFNIYLKPAAKISGYVYVGQQNQPVANVKVTIKGTDNGTFPFAYTDNKGYYILHNVPIGQNKFTASKKSSNLIGDESNLLDVPASGLDNVNFNLKIYSEMDITHLLGFPIEVNSLIEQNNEVIISGKFVDLDSLKNNIFGSTKSEMNFSNIAIEPDPNLTSVIFGNTVPVSKPKQLPLKTDENQLNIKVFDTYSGSINDNKIGIELLKAQTGYGVIKGKVKVVEGSFNIPTQNLSFTDGGFYLMNTGQSDLSLPVITADLSSPLNTNNFNIINKSGSHLQYKLFGFTSDADLQKSFLYKDSVIFNTTLHTNLEGVTPSDLKLNIGNISLTTNKIKPLVNNTTPISLSLDNWTLQINKWSLDGVLSATSGTLKTGLVDIPLNGLQLKPDELTNFDLDLKSMNLGGVAQLNVVGNVMFGYENIGNKKWFLTVGKGNNNYAASFSSLPGMEINDSIYIASFSLYSDGTKTFSPQYKNIKIYKIGILSLDQMIVGNNSIEMSSLSFDIPKLGQLGSVIQYYKENNKVKLKLVPVPIKINTNGVELAFGTDASTQPQILDDNGLRVRGIISEEDKFSFNAWLYHTKDSTSIWLENPNLTTPPNSPPKNWQQLVIGGPQTYLEKIIGNMKVVSGSWQNFWFSGNLIVPSGIEQNKNKLTFTVYGDIVANNQELGVKNINSPFGKISFTYEPENKRFFGSLSIEKDLGYAYMKGQAEAVVDNEGWYFFAGGDLNVYNPNSTGSAGLLIGHHSITDQMKNAFKQYSYVYKHKGSLPMTFSSSLKGFYMEGMTSIPIQSIIGLPDIDIDLVVVSARLWVNAGADMRLSMQFDKGLTIGAGMDNLFDAGFSVSQWFVVECSSLSFSALLDIGSEGQVSTNGDWAAELTGDITLTGKAKVGWGVCDSDCEGKLCDEDSWSGSKMFGIKGHVGSDDKYIKFYSK</sequence>
<reference evidence="1" key="1">
    <citation type="journal article" date="2020" name="mSystems">
        <title>Genome- and Community-Level Interaction Insights into Carbon Utilization and Element Cycling Functions of Hydrothermarchaeota in Hydrothermal Sediment.</title>
        <authorList>
            <person name="Zhou Z."/>
            <person name="Liu Y."/>
            <person name="Xu W."/>
            <person name="Pan J."/>
            <person name="Luo Z.H."/>
            <person name="Li M."/>
        </authorList>
    </citation>
    <scope>NUCLEOTIDE SEQUENCE [LARGE SCALE GENOMIC DNA]</scope>
    <source>
        <strain evidence="1">SpSt-479</strain>
    </source>
</reference>
<dbReference type="GO" id="GO:0004180">
    <property type="term" value="F:carboxypeptidase activity"/>
    <property type="evidence" value="ECO:0007669"/>
    <property type="project" value="UniProtKB-KW"/>
</dbReference>
<name>A0A7V2ZJP2_9BACT</name>
<gene>
    <name evidence="1" type="ORF">ENS31_06635</name>
</gene>
<keyword evidence="1" id="KW-0121">Carboxypeptidase</keyword>
<dbReference type="InterPro" id="IPR013783">
    <property type="entry name" value="Ig-like_fold"/>
</dbReference>
<dbReference type="Gene3D" id="2.60.40.1120">
    <property type="entry name" value="Carboxypeptidase-like, regulatory domain"/>
    <property type="match status" value="1"/>
</dbReference>
<dbReference type="Gene3D" id="2.60.40.10">
    <property type="entry name" value="Immunoglobulins"/>
    <property type="match status" value="1"/>
</dbReference>
<dbReference type="SUPFAM" id="SSF49478">
    <property type="entry name" value="Cna protein B-type domain"/>
    <property type="match status" value="1"/>
</dbReference>
<keyword evidence="1" id="KW-0645">Protease</keyword>
<organism evidence="1">
    <name type="scientific">Ignavibacterium album</name>
    <dbReference type="NCBI Taxonomy" id="591197"/>
    <lineage>
        <taxon>Bacteria</taxon>
        <taxon>Pseudomonadati</taxon>
        <taxon>Ignavibacteriota</taxon>
        <taxon>Ignavibacteria</taxon>
        <taxon>Ignavibacteriales</taxon>
        <taxon>Ignavibacteriaceae</taxon>
        <taxon>Ignavibacterium</taxon>
    </lineage>
</organism>
<evidence type="ECO:0000313" key="1">
    <source>
        <dbReference type="EMBL" id="HFI91196.1"/>
    </source>
</evidence>
<comment type="caution">
    <text evidence="1">The sequence shown here is derived from an EMBL/GenBank/DDBJ whole genome shotgun (WGS) entry which is preliminary data.</text>
</comment>
<keyword evidence="1" id="KW-0378">Hydrolase</keyword>
<proteinExistence type="predicted"/>
<dbReference type="EMBL" id="DSUJ01000008">
    <property type="protein sequence ID" value="HFI91196.1"/>
    <property type="molecule type" value="Genomic_DNA"/>
</dbReference>